<dbReference type="EMBL" id="CP042469">
    <property type="protein sequence ID" value="QOX62315.1"/>
    <property type="molecule type" value="Genomic_DNA"/>
</dbReference>
<name>A0ACD1A7C8_9FIRM</name>
<organism evidence="1 2">
    <name type="scientific">Anoxybacterium hadale</name>
    <dbReference type="NCBI Taxonomy" id="3408580"/>
    <lineage>
        <taxon>Bacteria</taxon>
        <taxon>Bacillati</taxon>
        <taxon>Bacillota</taxon>
        <taxon>Clostridia</taxon>
        <taxon>Peptostreptococcales</taxon>
        <taxon>Anaerovoracaceae</taxon>
        <taxon>Anoxybacterium</taxon>
    </lineage>
</organism>
<proteinExistence type="predicted"/>
<accession>A0ACD1A7C8</accession>
<dbReference type="Proteomes" id="UP000594014">
    <property type="component" value="Chromosome"/>
</dbReference>
<sequence length="223" mass="24897">MKQDSNLAKAYLEAYEKACLALLACDSEMVCQNTKAVFEADKSTYVIRYFNQEYRIKCTDGYFVFDQEPSELSITEQVLVLHYLINAKPRPMTGRTISFLEVPKGGSIYHATFKKRAVDPLVQTFSGNLGGLINAAEALGGRPETFGDASFSVFIFPYVPVTYVLWQGDEEIASSGTILFDASVSDFLPTEDLVLAASYGTYRLIGEHKKNQTVKSEDKMIFQ</sequence>
<reference evidence="1" key="1">
    <citation type="submission" date="2019-08" db="EMBL/GenBank/DDBJ databases">
        <title>Genome sequence of Clostridiales bacterium MT110.</title>
        <authorList>
            <person name="Cao J."/>
        </authorList>
    </citation>
    <scope>NUCLEOTIDE SEQUENCE</scope>
    <source>
        <strain evidence="1">MT110</strain>
    </source>
</reference>
<keyword evidence="2" id="KW-1185">Reference proteome</keyword>
<evidence type="ECO:0000313" key="2">
    <source>
        <dbReference type="Proteomes" id="UP000594014"/>
    </source>
</evidence>
<protein>
    <submittedName>
        <fullName evidence="1">DUF3786 domain-containing protein</fullName>
    </submittedName>
</protein>
<gene>
    <name evidence="1" type="ORF">FRZ06_02555</name>
</gene>
<evidence type="ECO:0000313" key="1">
    <source>
        <dbReference type="EMBL" id="QOX62315.1"/>
    </source>
</evidence>